<dbReference type="InterPro" id="IPR011990">
    <property type="entry name" value="TPR-like_helical_dom_sf"/>
</dbReference>
<dbReference type="Gene3D" id="3.40.50.300">
    <property type="entry name" value="P-loop containing nucleotide triphosphate hydrolases"/>
    <property type="match status" value="1"/>
</dbReference>
<dbReference type="EMBL" id="LJOY01000051">
    <property type="protein sequence ID" value="OBQ24117.1"/>
    <property type="molecule type" value="Genomic_DNA"/>
</dbReference>
<evidence type="ECO:0000256" key="6">
    <source>
        <dbReference type="ARBA" id="ARBA00022803"/>
    </source>
</evidence>
<feature type="repeat" description="TPR" evidence="10">
    <location>
        <begin position="748"/>
        <end position="781"/>
    </location>
</feature>
<dbReference type="STRING" id="1803587.GCA_001593825_02934"/>
<organism evidence="12 13">
    <name type="scientific">Aphanizomenon flos-aquae LD13</name>
    <dbReference type="NCBI Taxonomy" id="1710894"/>
    <lineage>
        <taxon>Bacteria</taxon>
        <taxon>Bacillati</taxon>
        <taxon>Cyanobacteriota</taxon>
        <taxon>Cyanophyceae</taxon>
        <taxon>Nostocales</taxon>
        <taxon>Aphanizomenonaceae</taxon>
        <taxon>Aphanizomenon</taxon>
    </lineage>
</organism>
<dbReference type="Gene3D" id="1.25.40.10">
    <property type="entry name" value="Tetratricopeptide repeat domain"/>
    <property type="match status" value="3"/>
</dbReference>
<dbReference type="GO" id="GO:0005874">
    <property type="term" value="C:microtubule"/>
    <property type="evidence" value="ECO:0007669"/>
    <property type="project" value="UniProtKB-KW"/>
</dbReference>
<comment type="similarity">
    <text evidence="2">Belongs to the kinesin light chain family.</text>
</comment>
<dbReference type="Proteomes" id="UP000092382">
    <property type="component" value="Unassembled WGS sequence"/>
</dbReference>
<comment type="caution">
    <text evidence="12">The sequence shown here is derived from an EMBL/GenBank/DDBJ whole genome shotgun (WGS) entry which is preliminary data.</text>
</comment>
<keyword evidence="6 10" id="KW-0802">TPR repeat</keyword>
<keyword evidence="8" id="KW-0505">Motor protein</keyword>
<keyword evidence="3" id="KW-0963">Cytoplasm</keyword>
<protein>
    <recommendedName>
        <fullName evidence="11">NB-ARC domain-containing protein</fullName>
    </recommendedName>
</protein>
<accession>A0A1B7VT97</accession>
<dbReference type="PATRIC" id="fig|1710894.3.peg.1109"/>
<feature type="repeat" description="TPR" evidence="10">
    <location>
        <begin position="832"/>
        <end position="865"/>
    </location>
</feature>
<dbReference type="InterPro" id="IPR027417">
    <property type="entry name" value="P-loop_NTPase"/>
</dbReference>
<evidence type="ECO:0000256" key="3">
    <source>
        <dbReference type="ARBA" id="ARBA00022490"/>
    </source>
</evidence>
<keyword evidence="7" id="KW-0175">Coiled coil</keyword>
<gene>
    <name evidence="12" type="ORF">AN481_14245</name>
</gene>
<dbReference type="GO" id="GO:0005871">
    <property type="term" value="C:kinesin complex"/>
    <property type="evidence" value="ECO:0007669"/>
    <property type="project" value="InterPro"/>
</dbReference>
<dbReference type="Pfam" id="PF00931">
    <property type="entry name" value="NB-ARC"/>
    <property type="match status" value="1"/>
</dbReference>
<feature type="repeat" description="TPR" evidence="10">
    <location>
        <begin position="496"/>
        <end position="529"/>
    </location>
</feature>
<evidence type="ECO:0000256" key="8">
    <source>
        <dbReference type="ARBA" id="ARBA00023175"/>
    </source>
</evidence>
<evidence type="ECO:0000256" key="2">
    <source>
        <dbReference type="ARBA" id="ARBA00009622"/>
    </source>
</evidence>
<dbReference type="AlphaFoldDB" id="A0A1B7VT97"/>
<feature type="repeat" description="TPR" evidence="10">
    <location>
        <begin position="790"/>
        <end position="823"/>
    </location>
</feature>
<dbReference type="PANTHER" id="PTHR45783">
    <property type="entry name" value="KINESIN LIGHT CHAIN"/>
    <property type="match status" value="1"/>
</dbReference>
<dbReference type="PROSITE" id="PS50005">
    <property type="entry name" value="TPR"/>
    <property type="match status" value="9"/>
</dbReference>
<feature type="repeat" description="TPR" evidence="10">
    <location>
        <begin position="664"/>
        <end position="697"/>
    </location>
</feature>
<dbReference type="PRINTS" id="PR00381">
    <property type="entry name" value="KINESINLIGHT"/>
</dbReference>
<dbReference type="SUPFAM" id="SSF48452">
    <property type="entry name" value="TPR-like"/>
    <property type="match status" value="1"/>
</dbReference>
<dbReference type="InterPro" id="IPR002151">
    <property type="entry name" value="Kinesin_light"/>
</dbReference>
<sequence>MNDNFSKLADKIGAVALPGGTVQVNTQNIDGQKKLTPTKDIPYRGSLHFVGRETKLTTIHEDLRRGNYVAITGMGGLGKTELVTQYARQYQDHYDGIIWFNARQRFLAAEVFELFTFKFGLEIPQTQGEKPLTLQQQVAWCWLQYPETQKPVLIVVDDLTDLTQLQDVVPPETRFRVLITTRQQHLDPNYIQELPLEVLSPPIALELLQKQLGKNHQRVVNEPETATEICEFLGNLPLGIILVGSYLTTDLGLSLTQMLERLQKRKLAETALQKRETINQNQLGIKAAFNLTWETLDTQTQYLGAFLSLFSPQLIFWDLVVWVIEFEVENEEKQLIWTEEELTTSKKRLYQVNFLQTGQESPEAYTIHNLVRLFLQEQLAEVGEMQPILERTFITPMIAFAEILPQSPTSQDIENVKTLVVHWEDLGKRLIDEINQETVAKNNLPVSMVADEILWVFEGLGRFYQGQGLYQVAEFWYQQLVKVCQTLFTGDHPNIASSLNNLALLYKSQGRYSEAEPLYLDALEMTKRLFTGDHPNVASSLNNLADLYHNQGRYSEAEPLYLDALEMTKRLFTGDHPDVANSLNNLASLYYNQGKYSEAEPLLLDALEMTKRLFTGDHPNVASSLNNLASLYHNQGRYSEAEPLYLDALKMRKRLFTGDHPNVASSLNNLAGLYDSQGKYSEAEPLYLNALEMKRRLFTGDHPDVATILNNLALLYHNQGKYSEAEPLYLDALEMRKRLFTGDHPNVATSLNNLAILYRNQGKYSEAEPLYLEALEMRKRLFTGDHPDVADSLNNLAVLYDNQGRYSEAEPLYLDALEMRKRLFTGDHPDVASSLNNLAVLYDNQGRYSEAEPLYLEALAMSERVLGTNHPNTITVRNNLQFLQQQLIPLPFYKRLLNNLLAVLTLLLHRLRLLIKRIIIFSWRLFRR</sequence>
<dbReference type="SUPFAM" id="SSF52540">
    <property type="entry name" value="P-loop containing nucleoside triphosphate hydrolases"/>
    <property type="match status" value="1"/>
</dbReference>
<feature type="domain" description="NB-ARC" evidence="11">
    <location>
        <begin position="60"/>
        <end position="215"/>
    </location>
</feature>
<evidence type="ECO:0000313" key="13">
    <source>
        <dbReference type="Proteomes" id="UP000092382"/>
    </source>
</evidence>
<dbReference type="InterPro" id="IPR002182">
    <property type="entry name" value="NB-ARC"/>
</dbReference>
<dbReference type="GO" id="GO:0043531">
    <property type="term" value="F:ADP binding"/>
    <property type="evidence" value="ECO:0007669"/>
    <property type="project" value="InterPro"/>
</dbReference>
<evidence type="ECO:0000256" key="7">
    <source>
        <dbReference type="ARBA" id="ARBA00023054"/>
    </source>
</evidence>
<keyword evidence="4" id="KW-0493">Microtubule</keyword>
<evidence type="ECO:0000256" key="4">
    <source>
        <dbReference type="ARBA" id="ARBA00022701"/>
    </source>
</evidence>
<evidence type="ECO:0000259" key="11">
    <source>
        <dbReference type="Pfam" id="PF00931"/>
    </source>
</evidence>
<dbReference type="GO" id="GO:0019894">
    <property type="term" value="F:kinesin binding"/>
    <property type="evidence" value="ECO:0007669"/>
    <property type="project" value="TreeGrafter"/>
</dbReference>
<feature type="repeat" description="TPR" evidence="10">
    <location>
        <begin position="706"/>
        <end position="739"/>
    </location>
</feature>
<keyword evidence="5" id="KW-0677">Repeat</keyword>
<feature type="repeat" description="TPR" evidence="10">
    <location>
        <begin position="538"/>
        <end position="571"/>
    </location>
</feature>
<evidence type="ECO:0000256" key="5">
    <source>
        <dbReference type="ARBA" id="ARBA00022737"/>
    </source>
</evidence>
<feature type="repeat" description="TPR" evidence="10">
    <location>
        <begin position="580"/>
        <end position="613"/>
    </location>
</feature>
<dbReference type="Pfam" id="PF13424">
    <property type="entry name" value="TPR_12"/>
    <property type="match status" value="4"/>
</dbReference>
<name>A0A1B7VT97_APHFL</name>
<dbReference type="Pfam" id="PF13176">
    <property type="entry name" value="TPR_7"/>
    <property type="match status" value="1"/>
</dbReference>
<dbReference type="PANTHER" id="PTHR45783:SF3">
    <property type="entry name" value="KINESIN LIGHT CHAIN"/>
    <property type="match status" value="1"/>
</dbReference>
<reference evidence="12 13" key="1">
    <citation type="submission" date="2015-09" db="EMBL/GenBank/DDBJ databases">
        <title>Whole genome shotgun sequence assembly of Aphanizomenon flos-aquae UKL13.</title>
        <authorList>
            <person name="Driscoll C."/>
        </authorList>
    </citation>
    <scope>NUCLEOTIDE SEQUENCE [LARGE SCALE GENOMIC DNA]</scope>
    <source>
        <strain evidence="12">MDT13</strain>
    </source>
</reference>
<evidence type="ECO:0000256" key="9">
    <source>
        <dbReference type="ARBA" id="ARBA00023212"/>
    </source>
</evidence>
<feature type="repeat" description="TPR" evidence="10">
    <location>
        <begin position="622"/>
        <end position="655"/>
    </location>
</feature>
<dbReference type="SMART" id="SM00028">
    <property type="entry name" value="TPR"/>
    <property type="match status" value="10"/>
</dbReference>
<evidence type="ECO:0000313" key="12">
    <source>
        <dbReference type="EMBL" id="OBQ24117.1"/>
    </source>
</evidence>
<evidence type="ECO:0000256" key="1">
    <source>
        <dbReference type="ARBA" id="ARBA00004245"/>
    </source>
</evidence>
<evidence type="ECO:0000256" key="10">
    <source>
        <dbReference type="PROSITE-ProRule" id="PRU00339"/>
    </source>
</evidence>
<dbReference type="GO" id="GO:0007018">
    <property type="term" value="P:microtubule-based movement"/>
    <property type="evidence" value="ECO:0007669"/>
    <property type="project" value="TreeGrafter"/>
</dbReference>
<dbReference type="InterPro" id="IPR019734">
    <property type="entry name" value="TPR_rpt"/>
</dbReference>
<comment type="subcellular location">
    <subcellularLocation>
        <location evidence="1">Cytoplasm</location>
        <location evidence="1">Cytoskeleton</location>
    </subcellularLocation>
</comment>
<keyword evidence="9" id="KW-0206">Cytoskeleton</keyword>
<proteinExistence type="inferred from homology"/>
<dbReference type="GO" id="GO:0005737">
    <property type="term" value="C:cytoplasm"/>
    <property type="evidence" value="ECO:0007669"/>
    <property type="project" value="TreeGrafter"/>
</dbReference>